<reference evidence="3" key="1">
    <citation type="submission" date="2021-04" db="EMBL/GenBank/DDBJ databases">
        <authorList>
            <consortium name="Molecular Ecology Group"/>
        </authorList>
    </citation>
    <scope>NUCLEOTIDE SEQUENCE</scope>
</reference>
<comment type="caution">
    <text evidence="3">The sequence shown here is derived from an EMBL/GenBank/DDBJ whole genome shotgun (WGS) entry which is preliminary data.</text>
</comment>
<feature type="region of interest" description="Disordered" evidence="1">
    <location>
        <begin position="570"/>
        <end position="616"/>
    </location>
</feature>
<evidence type="ECO:0000259" key="2">
    <source>
        <dbReference type="PROSITE" id="PS50097"/>
    </source>
</evidence>
<dbReference type="Gene3D" id="3.30.710.10">
    <property type="entry name" value="Potassium Channel Kv1.1, Chain A"/>
    <property type="match status" value="1"/>
</dbReference>
<feature type="region of interest" description="Disordered" evidence="1">
    <location>
        <begin position="408"/>
        <end position="432"/>
    </location>
</feature>
<protein>
    <recommendedName>
        <fullName evidence="2">BTB domain-containing protein</fullName>
    </recommendedName>
</protein>
<feature type="domain" description="BTB" evidence="2">
    <location>
        <begin position="924"/>
        <end position="949"/>
    </location>
</feature>
<dbReference type="Pfam" id="PF00651">
    <property type="entry name" value="BTB"/>
    <property type="match status" value="1"/>
</dbReference>
<feature type="compositionally biased region" description="Basic and acidic residues" evidence="1">
    <location>
        <begin position="255"/>
        <end position="270"/>
    </location>
</feature>
<evidence type="ECO:0000313" key="3">
    <source>
        <dbReference type="EMBL" id="CAG5116962.1"/>
    </source>
</evidence>
<feature type="compositionally biased region" description="Basic and acidic residues" evidence="1">
    <location>
        <begin position="165"/>
        <end position="174"/>
    </location>
</feature>
<dbReference type="EMBL" id="CAJHNH020000328">
    <property type="protein sequence ID" value="CAG5116962.1"/>
    <property type="molecule type" value="Genomic_DNA"/>
</dbReference>
<feature type="region of interest" description="Disordered" evidence="1">
    <location>
        <begin position="150"/>
        <end position="271"/>
    </location>
</feature>
<dbReference type="PROSITE" id="PS50097">
    <property type="entry name" value="BTB"/>
    <property type="match status" value="1"/>
</dbReference>
<accession>A0A8S3YN55</accession>
<feature type="non-terminal residue" evidence="3">
    <location>
        <position position="1"/>
    </location>
</feature>
<dbReference type="AlphaFoldDB" id="A0A8S3YN55"/>
<evidence type="ECO:0000256" key="1">
    <source>
        <dbReference type="SAM" id="MobiDB-lite"/>
    </source>
</evidence>
<dbReference type="SUPFAM" id="SSF54695">
    <property type="entry name" value="POZ domain"/>
    <property type="match status" value="1"/>
</dbReference>
<name>A0A8S3YN55_9EUPU</name>
<feature type="compositionally biased region" description="Basic and acidic residues" evidence="1">
    <location>
        <begin position="335"/>
        <end position="349"/>
    </location>
</feature>
<dbReference type="Proteomes" id="UP000678393">
    <property type="component" value="Unassembled WGS sequence"/>
</dbReference>
<feature type="region of interest" description="Disordered" evidence="1">
    <location>
        <begin position="740"/>
        <end position="761"/>
    </location>
</feature>
<feature type="compositionally biased region" description="Polar residues" evidence="1">
    <location>
        <begin position="175"/>
        <end position="196"/>
    </location>
</feature>
<keyword evidence="4" id="KW-1185">Reference proteome</keyword>
<organism evidence="3 4">
    <name type="scientific">Candidula unifasciata</name>
    <dbReference type="NCBI Taxonomy" id="100452"/>
    <lineage>
        <taxon>Eukaryota</taxon>
        <taxon>Metazoa</taxon>
        <taxon>Spiralia</taxon>
        <taxon>Lophotrochozoa</taxon>
        <taxon>Mollusca</taxon>
        <taxon>Gastropoda</taxon>
        <taxon>Heterobranchia</taxon>
        <taxon>Euthyneura</taxon>
        <taxon>Panpulmonata</taxon>
        <taxon>Eupulmonata</taxon>
        <taxon>Stylommatophora</taxon>
        <taxon>Helicina</taxon>
        <taxon>Helicoidea</taxon>
        <taxon>Geomitridae</taxon>
        <taxon>Candidula</taxon>
    </lineage>
</organism>
<feature type="compositionally biased region" description="Basic and acidic residues" evidence="1">
    <location>
        <begin position="233"/>
        <end position="247"/>
    </location>
</feature>
<dbReference type="InterPro" id="IPR000210">
    <property type="entry name" value="BTB/POZ_dom"/>
</dbReference>
<feature type="region of interest" description="Disordered" evidence="1">
    <location>
        <begin position="312"/>
        <end position="356"/>
    </location>
</feature>
<gene>
    <name evidence="3" type="ORF">CUNI_LOCUS2520</name>
</gene>
<feature type="compositionally biased region" description="Polar residues" evidence="1">
    <location>
        <begin position="745"/>
        <end position="755"/>
    </location>
</feature>
<dbReference type="CDD" id="cd18186">
    <property type="entry name" value="BTB_POZ_ZBTB_KLHL-like"/>
    <property type="match status" value="1"/>
</dbReference>
<feature type="compositionally biased region" description="Basic and acidic residues" evidence="1">
    <location>
        <begin position="414"/>
        <end position="427"/>
    </location>
</feature>
<sequence length="974" mass="110265">MMRKKKKRVAVTVKNPFREIALPFEGRRMLISTEDLTDDQSDAYQGGLCPLVENSESESSLPQEPDIIYRNFEKGLSKNAKGVNMFKDEQRRVIKGNASLVLDDDLSDNTEKPCNNVIGDNSYTHLPHTRVNHKKTDMTLEFFKIMQKINSRQKRNNSKQTINIKEPKRNEETMSQKVQRASHSQDNSFCWDTTNETTHRHGKHQDKNNTRLKPQAPKQSTGLDFTRHVPLKYSDKTENSMDRHEEQPVPCKSESCSKDGSSDEEPKTDKAIPYQIQMNVTPEGRTHRYLVRRVKHFMENDSSKYSYVIHVSGGSDGEQGGSETEVQKSTKKRRGDIARRDIFTKESPKADGSCENEDQSFECVSTEGNKSDINIMSDSFRCCRSEGKAEDALVPECPRRVDRIDNVPIDCSEESSRQRDKSKDKSVKTKVSKRLIDHLKKKESMKEERQTLSVLTLDNNDICETDAIHPVEDTSQNLLRTRHRKEKKKENCYHIKPDELNTVMPLTNMSEKAMHVREDSTTPDCGEVNNSDVLVDISTECNEKMKEVPSQTSEVFSADFASANLNENRKYVNDHPDSKLTTYQSVDCHGRHTETEDSESDTTTDPEAHEGEKGYSCYSQTNAHKKWKYDDPVTSTLEGKRTTGFRLDFAKYYKGSNAGKSHVEHCQLKKEDSVTQGSSQRVKKVPALFKGSLRADITDKHNLSAETRAETKSGNFSCSTEHLNQNHVGEYGPCARRETTHKYTKSPQHTTTSVKPMSHSGRKNKIFLESASNSNSQNITGTSLQETDNQDDRTFLQSIKSPISSHSPAMNIALQNENHSNRMKVNRESSLFPTGAVKRKRHRSKVPKFKHKSPEPDVTGITTFTELSKVLQDARANSIVRCTADKLHGGAPEGSDSISAIESCVNSTFMGEYLRCLWTNQFLCDVRVTVGDEEILVHKLVLAAYSSVFCPPTTRPEPTVSFQIEKSTPEAVRQ</sequence>
<dbReference type="InterPro" id="IPR011333">
    <property type="entry name" value="SKP1/BTB/POZ_sf"/>
</dbReference>
<evidence type="ECO:0000313" key="4">
    <source>
        <dbReference type="Proteomes" id="UP000678393"/>
    </source>
</evidence>
<proteinExistence type="predicted"/>